<organism evidence="1 2">
    <name type="scientific">Photorhabdus luminescens</name>
    <name type="common">Xenorhabdus luminescens</name>
    <dbReference type="NCBI Taxonomy" id="29488"/>
    <lineage>
        <taxon>Bacteria</taxon>
        <taxon>Pseudomonadati</taxon>
        <taxon>Pseudomonadota</taxon>
        <taxon>Gammaproteobacteria</taxon>
        <taxon>Enterobacterales</taxon>
        <taxon>Morganellaceae</taxon>
        <taxon>Photorhabdus</taxon>
    </lineage>
</organism>
<evidence type="ECO:0000313" key="1">
    <source>
        <dbReference type="EMBL" id="SCZ73288.1"/>
    </source>
</evidence>
<proteinExistence type="predicted"/>
<keyword evidence="2" id="KW-1185">Reference proteome</keyword>
<sequence>MGEKPDYNNIFRSPSKVVPVIFLPRVMGNNLKSEDNVPVWLVNAKLGVANWMAKNASYRKETLDPSKSDCTLISKYAE</sequence>
<dbReference type="OrthoDB" id="9814331at2"/>
<accession>A0A1G5RHC9</accession>
<dbReference type="Proteomes" id="UP000183223">
    <property type="component" value="Unassembled WGS sequence"/>
</dbReference>
<protein>
    <submittedName>
        <fullName evidence="1">Uncharacterized protein</fullName>
    </submittedName>
</protein>
<dbReference type="AlphaFoldDB" id="A0A1G5RHC9"/>
<reference evidence="2" key="1">
    <citation type="submission" date="2016-10" db="EMBL/GenBank/DDBJ databases">
        <authorList>
            <person name="Varghese N."/>
            <person name="Submissions S."/>
        </authorList>
    </citation>
    <scope>NUCLEOTIDE SEQUENCE [LARGE SCALE GENOMIC DNA]</scope>
    <source>
        <strain evidence="2">ATCC 29999</strain>
    </source>
</reference>
<dbReference type="EMBL" id="FMWJ01000035">
    <property type="protein sequence ID" value="SCZ73288.1"/>
    <property type="molecule type" value="Genomic_DNA"/>
</dbReference>
<gene>
    <name evidence="1" type="ORF">SAMN02982990_04236</name>
</gene>
<name>A0A1G5RHC9_PHOLU</name>
<evidence type="ECO:0000313" key="2">
    <source>
        <dbReference type="Proteomes" id="UP000183223"/>
    </source>
</evidence>